<reference evidence="2 3" key="1">
    <citation type="submission" date="2024-03" db="EMBL/GenBank/DDBJ databases">
        <title>Adaptation during the transition from Ophiocordyceps entomopathogen to insect associate is accompanied by gene loss and intensified selection.</title>
        <authorList>
            <person name="Ward C.M."/>
            <person name="Onetto C.A."/>
            <person name="Borneman A.R."/>
        </authorList>
    </citation>
    <scope>NUCLEOTIDE SEQUENCE [LARGE SCALE GENOMIC DNA]</scope>
    <source>
        <strain evidence="2">AWRI1</strain>
        <tissue evidence="2">Single Adult Female</tissue>
    </source>
</reference>
<dbReference type="AlphaFoldDB" id="A0AAN9TLP8"/>
<organism evidence="2 3">
    <name type="scientific">Parthenolecanium corni</name>
    <dbReference type="NCBI Taxonomy" id="536013"/>
    <lineage>
        <taxon>Eukaryota</taxon>
        <taxon>Metazoa</taxon>
        <taxon>Ecdysozoa</taxon>
        <taxon>Arthropoda</taxon>
        <taxon>Hexapoda</taxon>
        <taxon>Insecta</taxon>
        <taxon>Pterygota</taxon>
        <taxon>Neoptera</taxon>
        <taxon>Paraneoptera</taxon>
        <taxon>Hemiptera</taxon>
        <taxon>Sternorrhyncha</taxon>
        <taxon>Coccoidea</taxon>
        <taxon>Coccidae</taxon>
        <taxon>Parthenolecanium</taxon>
    </lineage>
</organism>
<evidence type="ECO:0000313" key="2">
    <source>
        <dbReference type="EMBL" id="KAK7601440.1"/>
    </source>
</evidence>
<accession>A0AAN9TLP8</accession>
<evidence type="ECO:0000313" key="3">
    <source>
        <dbReference type="Proteomes" id="UP001367676"/>
    </source>
</evidence>
<feature type="region of interest" description="Disordered" evidence="1">
    <location>
        <begin position="48"/>
        <end position="91"/>
    </location>
</feature>
<gene>
    <name evidence="2" type="ORF">V9T40_008881</name>
</gene>
<evidence type="ECO:0000256" key="1">
    <source>
        <dbReference type="SAM" id="MobiDB-lite"/>
    </source>
</evidence>
<keyword evidence="3" id="KW-1185">Reference proteome</keyword>
<dbReference type="Proteomes" id="UP001367676">
    <property type="component" value="Unassembled WGS sequence"/>
</dbReference>
<name>A0AAN9TLP8_9HEMI</name>
<proteinExistence type="predicted"/>
<comment type="caution">
    <text evidence="2">The sequence shown here is derived from an EMBL/GenBank/DDBJ whole genome shotgun (WGS) entry which is preliminary data.</text>
</comment>
<sequence>MIRDPFPDDGIEPFPIFPSYVTKDWKNNKLKCDRPCCRKMYWGNISAHEKDESARSDAQSTISKSSRSSHESKSGKSSGTTHNREKYKHAVAKKPNLNFLPDTSSIPSEIKDQFEKIPFQWKEEFVDFSPDLDYQKFKPGR</sequence>
<protein>
    <submittedName>
        <fullName evidence="2">Uncharacterized protein</fullName>
    </submittedName>
</protein>
<dbReference type="EMBL" id="JBBCAQ010000010">
    <property type="protein sequence ID" value="KAK7601440.1"/>
    <property type="molecule type" value="Genomic_DNA"/>
</dbReference>